<name>A0A015W0J9_BACFG</name>
<accession>A0A015W0J9</accession>
<organism evidence="2 3">
    <name type="scientific">Bacteroides fragilis str. 3998T(B)3</name>
    <dbReference type="NCBI Taxonomy" id="1339316"/>
    <lineage>
        <taxon>Bacteria</taxon>
        <taxon>Pseudomonadati</taxon>
        <taxon>Bacteroidota</taxon>
        <taxon>Bacteroidia</taxon>
        <taxon>Bacteroidales</taxon>
        <taxon>Bacteroidaceae</taxon>
        <taxon>Bacteroides</taxon>
    </lineage>
</organism>
<keyword evidence="1" id="KW-0732">Signal</keyword>
<dbReference type="AlphaFoldDB" id="A0A015W0J9"/>
<proteinExistence type="predicted"/>
<dbReference type="SUPFAM" id="SSF53649">
    <property type="entry name" value="Alkaline phosphatase-like"/>
    <property type="match status" value="1"/>
</dbReference>
<feature type="signal peptide" evidence="1">
    <location>
        <begin position="1"/>
        <end position="19"/>
    </location>
</feature>
<dbReference type="PIRSF" id="PIRSF031924">
    <property type="entry name" value="Pi-irrepressible_AP"/>
    <property type="match status" value="1"/>
</dbReference>
<evidence type="ECO:0000256" key="1">
    <source>
        <dbReference type="SAM" id="SignalP"/>
    </source>
</evidence>
<dbReference type="Gene3D" id="3.40.720.10">
    <property type="entry name" value="Alkaline Phosphatase, subunit A"/>
    <property type="match status" value="1"/>
</dbReference>
<evidence type="ECO:0000313" key="2">
    <source>
        <dbReference type="EMBL" id="EXY91723.1"/>
    </source>
</evidence>
<comment type="caution">
    <text evidence="2">The sequence shown here is derived from an EMBL/GenBank/DDBJ whole genome shotgun (WGS) entry which is preliminary data.</text>
</comment>
<dbReference type="GO" id="GO:0004035">
    <property type="term" value="F:alkaline phosphatase activity"/>
    <property type="evidence" value="ECO:0007669"/>
    <property type="project" value="InterPro"/>
</dbReference>
<dbReference type="InterPro" id="IPR026263">
    <property type="entry name" value="Alkaline_phosphatase_prok"/>
</dbReference>
<dbReference type="Gene3D" id="3.30.1360.150">
    <property type="match status" value="1"/>
</dbReference>
<dbReference type="RefSeq" id="WP_032596692.1">
    <property type="nucleotide sequence ID" value="NZ_JGDB01000030.1"/>
</dbReference>
<reference evidence="2 3" key="1">
    <citation type="submission" date="2014-02" db="EMBL/GenBank/DDBJ databases">
        <authorList>
            <person name="Sears C."/>
            <person name="Carroll K."/>
            <person name="Sack B.R."/>
            <person name="Qadri F."/>
            <person name="Myers L.L."/>
            <person name="Chung G.-T."/>
            <person name="Escheverria P."/>
            <person name="Fraser C.M."/>
            <person name="Sadzewicz L."/>
            <person name="Shefchek K.A."/>
            <person name="Tallon L."/>
            <person name="Das S.P."/>
            <person name="Daugherty S."/>
            <person name="Mongodin E.F."/>
        </authorList>
    </citation>
    <scope>NUCLEOTIDE SEQUENCE [LARGE SCALE GENOMIC DNA]</scope>
    <source>
        <strain evidence="3">3998T(B)3</strain>
    </source>
</reference>
<protein>
    <submittedName>
        <fullName evidence="2">Type I phosphodiesterase / nucleotide pyrophosphatase family protein</fullName>
    </submittedName>
</protein>
<dbReference type="InterPro" id="IPR017850">
    <property type="entry name" value="Alkaline_phosphatase_core_sf"/>
</dbReference>
<sequence length="524" mass="58938">MKGLLTSILTVLTFTGLQAQPLPSTPKLVVGLTIDQLRTDYLEAFSTLYGDRGFRRLWKEGRVFRNAEYTFSGTDRASAIAAIYTGTTPSVNGIIGKRWMDVSTLRTVSCVDDPAFMGNYTNESSSPSHLLTSTIADELKIATRNEGLVYAIAPFRDAAILAAGHAGNGAFWLNNTTGKWCGTTYYSEFPWWVSQYNDRNAIDFRIADMTWTPVHPVQSYSFLPEWRDAAFKYKFDDDRVNKYKRLITSPFINDEINTLTEELLDKSTMGKDHVPDMLALTYYAGNYAHKSVQECAMEMQDTYVRLDRSIASLLDIIDKKVGLQNVVFFITSTGYTDTESPDLGLYRVPTGEFHLNRCAALLNMYLMATYGQGQYVEAYYDQQIYLNHKLIEEKQLNLADIQEKAAEFLIQFSGVNEVYSGKRLLLGSWTPDISMIRNSFHRKRSGDLLIDVLPGWSIVNENTSDHKVVRKAHIPSPLIFMGSGVKPAVINTPVTIDHIAPTVAHILRIRSPNACSVTPITDIR</sequence>
<gene>
    <name evidence="2" type="ORF">M125_1547</name>
</gene>
<feature type="chain" id="PRO_5001480963" evidence="1">
    <location>
        <begin position="20"/>
        <end position="524"/>
    </location>
</feature>
<dbReference type="CDD" id="cd16016">
    <property type="entry name" value="AP-SPAP"/>
    <property type="match status" value="1"/>
</dbReference>
<dbReference type="Pfam" id="PF01663">
    <property type="entry name" value="Phosphodiest"/>
    <property type="match status" value="1"/>
</dbReference>
<dbReference type="PATRIC" id="fig|1339316.3.peg.1505"/>
<dbReference type="Proteomes" id="UP000020773">
    <property type="component" value="Unassembled WGS sequence"/>
</dbReference>
<dbReference type="InterPro" id="IPR002591">
    <property type="entry name" value="Phosphodiest/P_Trfase"/>
</dbReference>
<dbReference type="EMBL" id="JGDB01000030">
    <property type="protein sequence ID" value="EXY91723.1"/>
    <property type="molecule type" value="Genomic_DNA"/>
</dbReference>
<evidence type="ECO:0000313" key="3">
    <source>
        <dbReference type="Proteomes" id="UP000020773"/>
    </source>
</evidence>